<keyword evidence="1" id="KW-0687">Ribonucleoprotein</keyword>
<accession>S4PNU3</accession>
<sequence length="139" mass="14756">VVAKVAAGAVKVHGTIQETGTTRVTATRVGASQTILEEGTSRTMEVGQYVPIIPITHANSRTIQVQAIIPAGHKILVTWVPLIPPGLINAATKLADSLVSSRLVEARQADRIDTSRHGVQLSEASGLIIVLVSLRLFHK</sequence>
<evidence type="ECO:0000313" key="1">
    <source>
        <dbReference type="EMBL" id="JAA91903.1"/>
    </source>
</evidence>
<reference evidence="1" key="1">
    <citation type="journal article" date="2013" name="BMC Genomics">
        <title>Unscrambling butterfly oogenesis.</title>
        <authorList>
            <person name="Carter J.M."/>
            <person name="Baker S.C."/>
            <person name="Pink R."/>
            <person name="Carter D.R."/>
            <person name="Collins A."/>
            <person name="Tomlin J."/>
            <person name="Gibbs M."/>
            <person name="Breuker C.J."/>
        </authorList>
    </citation>
    <scope>NUCLEOTIDE SEQUENCE</scope>
    <source>
        <tissue evidence="1">Ovary</tissue>
    </source>
</reference>
<dbReference type="GO" id="GO:1990904">
    <property type="term" value="C:ribonucleoprotein complex"/>
    <property type="evidence" value="ECO:0007669"/>
    <property type="project" value="UniProtKB-KW"/>
</dbReference>
<reference evidence="1" key="2">
    <citation type="submission" date="2013-05" db="EMBL/GenBank/DDBJ databases">
        <authorList>
            <person name="Carter J.-M."/>
            <person name="Baker S.C."/>
            <person name="Pink R."/>
            <person name="Carter D.R.F."/>
            <person name="Collins A."/>
            <person name="Tomlin J."/>
            <person name="Gibbs M."/>
            <person name="Breuker C.J."/>
        </authorList>
    </citation>
    <scope>NUCLEOTIDE SEQUENCE</scope>
    <source>
        <tissue evidence="1">Ovary</tissue>
    </source>
</reference>
<organism evidence="1">
    <name type="scientific">Pararge aegeria</name>
    <name type="common">speckled wood butterfly</name>
    <dbReference type="NCBI Taxonomy" id="116150"/>
    <lineage>
        <taxon>Eukaryota</taxon>
        <taxon>Metazoa</taxon>
        <taxon>Ecdysozoa</taxon>
        <taxon>Arthropoda</taxon>
        <taxon>Hexapoda</taxon>
        <taxon>Insecta</taxon>
        <taxon>Pterygota</taxon>
        <taxon>Neoptera</taxon>
        <taxon>Endopterygota</taxon>
        <taxon>Lepidoptera</taxon>
        <taxon>Glossata</taxon>
        <taxon>Ditrysia</taxon>
        <taxon>Papilionoidea</taxon>
        <taxon>Nymphalidae</taxon>
        <taxon>Satyrinae</taxon>
        <taxon>Satyrini</taxon>
        <taxon>Parargina</taxon>
        <taxon>Pararge</taxon>
    </lineage>
</organism>
<protein>
    <submittedName>
        <fullName evidence="1">Heterogeneous nuclear ribonucleoprotein A1</fullName>
    </submittedName>
</protein>
<feature type="non-terminal residue" evidence="1">
    <location>
        <position position="1"/>
    </location>
</feature>
<dbReference type="EMBL" id="GAIX01000657">
    <property type="protein sequence ID" value="JAA91903.1"/>
    <property type="molecule type" value="Transcribed_RNA"/>
</dbReference>
<proteinExistence type="predicted"/>
<dbReference type="AlphaFoldDB" id="S4PNU3"/>
<name>S4PNU3_9NEOP</name>